<keyword evidence="3" id="KW-1185">Reference proteome</keyword>
<keyword evidence="1" id="KW-1133">Transmembrane helix</keyword>
<evidence type="ECO:0000313" key="3">
    <source>
        <dbReference type="Proteomes" id="UP000282613"/>
    </source>
</evidence>
<keyword evidence="1" id="KW-0812">Transmembrane</keyword>
<feature type="transmembrane region" description="Helical" evidence="1">
    <location>
        <begin position="45"/>
        <end position="67"/>
    </location>
</feature>
<evidence type="ECO:0000313" key="2">
    <source>
        <dbReference type="EMBL" id="VDK23127.1"/>
    </source>
</evidence>
<feature type="transmembrane region" description="Helical" evidence="1">
    <location>
        <begin position="79"/>
        <end position="99"/>
    </location>
</feature>
<keyword evidence="1" id="KW-0472">Membrane</keyword>
<reference evidence="4" key="1">
    <citation type="submission" date="2017-02" db="UniProtKB">
        <authorList>
            <consortium name="WormBaseParasite"/>
        </authorList>
    </citation>
    <scope>IDENTIFICATION</scope>
</reference>
<name>A0A0R3VVQ8_TAEAS</name>
<evidence type="ECO:0000256" key="1">
    <source>
        <dbReference type="SAM" id="Phobius"/>
    </source>
</evidence>
<dbReference type="AlphaFoldDB" id="A0A0R3VVQ8"/>
<dbReference type="WBParaSite" id="TASK_0000148301-mRNA-1">
    <property type="protein sequence ID" value="TASK_0000148301-mRNA-1"/>
    <property type="gene ID" value="TASK_0000148301"/>
</dbReference>
<feature type="transmembrane region" description="Helical" evidence="1">
    <location>
        <begin position="105"/>
        <end position="128"/>
    </location>
</feature>
<accession>A0A0R3VVQ8</accession>
<dbReference type="OrthoDB" id="10455775at2759"/>
<gene>
    <name evidence="2" type="ORF">TASK_LOCUS1484</name>
</gene>
<organism evidence="4">
    <name type="scientific">Taenia asiatica</name>
    <name type="common">Asian tapeworm</name>
    <dbReference type="NCBI Taxonomy" id="60517"/>
    <lineage>
        <taxon>Eukaryota</taxon>
        <taxon>Metazoa</taxon>
        <taxon>Spiralia</taxon>
        <taxon>Lophotrochozoa</taxon>
        <taxon>Platyhelminthes</taxon>
        <taxon>Cestoda</taxon>
        <taxon>Eucestoda</taxon>
        <taxon>Cyclophyllidea</taxon>
        <taxon>Taeniidae</taxon>
        <taxon>Taenia</taxon>
    </lineage>
</organism>
<proteinExistence type="predicted"/>
<dbReference type="Proteomes" id="UP000282613">
    <property type="component" value="Unassembled WGS sequence"/>
</dbReference>
<sequence length="138" mass="14972">MNTKAVHISAFLFTALLLFVPLFFHGFNCSGNVFSAECGRVKYLQIMGGLTLGAGALMCTAALIITLTSLCNARCLHHTAISVVTLSTILTAAAVILYYNYTKAWSPFMATMAMVISFVHTSILVIDVGSRLMKTRRT</sequence>
<evidence type="ECO:0000313" key="4">
    <source>
        <dbReference type="WBParaSite" id="TASK_0000148301-mRNA-1"/>
    </source>
</evidence>
<dbReference type="EMBL" id="UYRS01000397">
    <property type="protein sequence ID" value="VDK23127.1"/>
    <property type="molecule type" value="Genomic_DNA"/>
</dbReference>
<reference evidence="2 3" key="2">
    <citation type="submission" date="2018-11" db="EMBL/GenBank/DDBJ databases">
        <authorList>
            <consortium name="Pathogen Informatics"/>
        </authorList>
    </citation>
    <scope>NUCLEOTIDE SEQUENCE [LARGE SCALE GENOMIC DNA]</scope>
</reference>
<protein>
    <submittedName>
        <fullName evidence="4">Expressed conserved protein</fullName>
    </submittedName>
</protein>